<dbReference type="STRING" id="1123265.GCA_000686625_04845"/>
<dbReference type="AlphaFoldDB" id="A0A4U9UFF2"/>
<reference evidence="1 4" key="2">
    <citation type="submission" date="2024-06" db="EMBL/GenBank/DDBJ databases">
        <title>Soil Sphingobacterium thalpophilum.</title>
        <authorList>
            <person name="Yang J."/>
            <person name="Li J."/>
        </authorList>
    </citation>
    <scope>NUCLEOTIDE SEQUENCE [LARGE SCALE GENOMIC DNA]</scope>
    <source>
        <strain evidence="1 4">22g91tb</strain>
    </source>
</reference>
<dbReference type="KEGG" id="stha:NCTC11429_00082"/>
<reference evidence="2 3" key="1">
    <citation type="submission" date="2019-05" db="EMBL/GenBank/DDBJ databases">
        <authorList>
            <consortium name="Pathogen Informatics"/>
        </authorList>
    </citation>
    <scope>NUCLEOTIDE SEQUENCE [LARGE SCALE GENOMIC DNA]</scope>
    <source>
        <strain evidence="2 3">NCTC11429</strain>
    </source>
</reference>
<evidence type="ECO:0000313" key="2">
    <source>
        <dbReference type="EMBL" id="VTR27941.1"/>
    </source>
</evidence>
<evidence type="ECO:0008006" key="5">
    <source>
        <dbReference type="Google" id="ProtNLM"/>
    </source>
</evidence>
<evidence type="ECO:0000313" key="1">
    <source>
        <dbReference type="EMBL" id="MEZ0451762.1"/>
    </source>
</evidence>
<dbReference type="Gene3D" id="3.90.226.10">
    <property type="entry name" value="2-enoyl-CoA Hydratase, Chain A, domain 1"/>
    <property type="match status" value="1"/>
</dbReference>
<keyword evidence="4" id="KW-1185">Reference proteome</keyword>
<dbReference type="RefSeq" id="WP_138096617.1">
    <property type="nucleotide sequence ID" value="NZ_JBEOQA010000001.1"/>
</dbReference>
<dbReference type="InterPro" id="IPR029045">
    <property type="entry name" value="ClpP/crotonase-like_dom_sf"/>
</dbReference>
<dbReference type="EMBL" id="LR590484">
    <property type="protein sequence ID" value="VTR27941.1"/>
    <property type="molecule type" value="Genomic_DNA"/>
</dbReference>
<protein>
    <recommendedName>
        <fullName evidence="5">Tail specific protease domain-containing protein</fullName>
    </recommendedName>
</protein>
<evidence type="ECO:0000313" key="4">
    <source>
        <dbReference type="Proteomes" id="UP001566204"/>
    </source>
</evidence>
<sequence length="98" mass="11373">MFHNKLSFPSDDVVLKSELKKNSNATFIGEETSGSINHYGEVRGFNLPKSDIVIAFSTKYWEVWKGKKRPLKPDIKINYTIENYMDGKDEALMRIWSK</sequence>
<accession>A0A4U9UFF2</accession>
<gene>
    <name evidence="1" type="ORF">ABTW24_09160</name>
    <name evidence="2" type="ORF">NCTC11429_00082</name>
</gene>
<dbReference type="GeneID" id="78460922"/>
<proteinExistence type="predicted"/>
<dbReference type="Proteomes" id="UP001566204">
    <property type="component" value="Unassembled WGS sequence"/>
</dbReference>
<name>A0A4U9UFF2_9SPHI</name>
<dbReference type="EMBL" id="JBEOQB010000002">
    <property type="protein sequence ID" value="MEZ0451762.1"/>
    <property type="molecule type" value="Genomic_DNA"/>
</dbReference>
<organism evidence="2 3">
    <name type="scientific">Sphingobacterium thalpophilum</name>
    <dbReference type="NCBI Taxonomy" id="259"/>
    <lineage>
        <taxon>Bacteria</taxon>
        <taxon>Pseudomonadati</taxon>
        <taxon>Bacteroidota</taxon>
        <taxon>Sphingobacteriia</taxon>
        <taxon>Sphingobacteriales</taxon>
        <taxon>Sphingobacteriaceae</taxon>
        <taxon>Sphingobacterium</taxon>
    </lineage>
</organism>
<dbReference type="SUPFAM" id="SSF52096">
    <property type="entry name" value="ClpP/crotonase"/>
    <property type="match status" value="1"/>
</dbReference>
<dbReference type="Proteomes" id="UP000308196">
    <property type="component" value="Chromosome"/>
</dbReference>
<evidence type="ECO:0000313" key="3">
    <source>
        <dbReference type="Proteomes" id="UP000308196"/>
    </source>
</evidence>